<evidence type="ECO:0000313" key="9">
    <source>
        <dbReference type="Proteomes" id="UP001151760"/>
    </source>
</evidence>
<evidence type="ECO:0000256" key="5">
    <source>
        <dbReference type="ARBA" id="ARBA00023242"/>
    </source>
</evidence>
<dbReference type="PRINTS" id="PR00367">
    <property type="entry name" value="ETHRSPELEMNT"/>
</dbReference>
<dbReference type="Pfam" id="PF00847">
    <property type="entry name" value="AP2"/>
    <property type="match status" value="1"/>
</dbReference>
<accession>A0ABQ4WCG6</accession>
<feature type="domain" description="AP2/ERF" evidence="7">
    <location>
        <begin position="57"/>
        <end position="115"/>
    </location>
</feature>
<keyword evidence="5" id="KW-0539">Nucleus</keyword>
<dbReference type="InterPro" id="IPR036955">
    <property type="entry name" value="AP2/ERF_dom_sf"/>
</dbReference>
<evidence type="ECO:0000313" key="8">
    <source>
        <dbReference type="EMBL" id="GJS50515.1"/>
    </source>
</evidence>
<dbReference type="InterPro" id="IPR016177">
    <property type="entry name" value="DNA-bd_dom_sf"/>
</dbReference>
<protein>
    <submittedName>
        <fullName evidence="8">Retrovirus-related pol polyprotein from transposon TNT 1-94</fullName>
    </submittedName>
</protein>
<feature type="compositionally biased region" description="Polar residues" evidence="6">
    <location>
        <begin position="395"/>
        <end position="417"/>
    </location>
</feature>
<dbReference type="PANTHER" id="PTHR31190:SF407">
    <property type="entry name" value="ETHYLENE-RESPONSIVE TRANSCRIPTION FACTOR 13-LIKE"/>
    <property type="match status" value="1"/>
</dbReference>
<keyword evidence="4" id="KW-0804">Transcription</keyword>
<proteinExistence type="predicted"/>
<evidence type="ECO:0000256" key="2">
    <source>
        <dbReference type="ARBA" id="ARBA00023015"/>
    </source>
</evidence>
<feature type="region of interest" description="Disordered" evidence="6">
    <location>
        <begin position="133"/>
        <end position="166"/>
    </location>
</feature>
<keyword evidence="2" id="KW-0805">Transcription regulation</keyword>
<evidence type="ECO:0000256" key="3">
    <source>
        <dbReference type="ARBA" id="ARBA00023125"/>
    </source>
</evidence>
<dbReference type="SUPFAM" id="SSF54171">
    <property type="entry name" value="DNA-binding domain"/>
    <property type="match status" value="1"/>
</dbReference>
<keyword evidence="9" id="KW-1185">Reference proteome</keyword>
<dbReference type="Gene3D" id="3.30.730.10">
    <property type="entry name" value="AP2/ERF domain"/>
    <property type="match status" value="1"/>
</dbReference>
<comment type="caution">
    <text evidence="8">The sequence shown here is derived from an EMBL/GenBank/DDBJ whole genome shotgun (WGS) entry which is preliminary data.</text>
</comment>
<dbReference type="PROSITE" id="PS51032">
    <property type="entry name" value="AP2_ERF"/>
    <property type="match status" value="1"/>
</dbReference>
<organism evidence="8 9">
    <name type="scientific">Tanacetum coccineum</name>
    <dbReference type="NCBI Taxonomy" id="301880"/>
    <lineage>
        <taxon>Eukaryota</taxon>
        <taxon>Viridiplantae</taxon>
        <taxon>Streptophyta</taxon>
        <taxon>Embryophyta</taxon>
        <taxon>Tracheophyta</taxon>
        <taxon>Spermatophyta</taxon>
        <taxon>Magnoliopsida</taxon>
        <taxon>eudicotyledons</taxon>
        <taxon>Gunneridae</taxon>
        <taxon>Pentapetalae</taxon>
        <taxon>asterids</taxon>
        <taxon>campanulids</taxon>
        <taxon>Asterales</taxon>
        <taxon>Asteraceae</taxon>
        <taxon>Asteroideae</taxon>
        <taxon>Anthemideae</taxon>
        <taxon>Anthemidinae</taxon>
        <taxon>Tanacetum</taxon>
    </lineage>
</organism>
<name>A0ABQ4WCG6_9ASTR</name>
<evidence type="ECO:0000259" key="7">
    <source>
        <dbReference type="PROSITE" id="PS51032"/>
    </source>
</evidence>
<feature type="compositionally biased region" description="Basic and acidic residues" evidence="6">
    <location>
        <begin position="144"/>
        <end position="159"/>
    </location>
</feature>
<dbReference type="PANTHER" id="PTHR31190">
    <property type="entry name" value="DNA-BINDING DOMAIN"/>
    <property type="match status" value="1"/>
</dbReference>
<dbReference type="SMART" id="SM00380">
    <property type="entry name" value="AP2"/>
    <property type="match status" value="1"/>
</dbReference>
<keyword evidence="3" id="KW-0238">DNA-binding</keyword>
<gene>
    <name evidence="8" type="ORF">Tco_0623877</name>
</gene>
<feature type="non-terminal residue" evidence="8">
    <location>
        <position position="527"/>
    </location>
</feature>
<dbReference type="InterPro" id="IPR001471">
    <property type="entry name" value="AP2/ERF_dom"/>
</dbReference>
<evidence type="ECO:0000256" key="6">
    <source>
        <dbReference type="SAM" id="MobiDB-lite"/>
    </source>
</evidence>
<sequence length="527" mass="58777">MSGSIQNHLIHDSNMSNLFPATSTTSAVALDGILDKMTIKENKVVADGTRIVSKVKKFRGVRRRPWGKFAAEISDPAKRGARIWLGTYESPEDAAFAYDQAAYKMRGARALLNFPHLIGSNVEPVRVKPRRRTIEIVSPSSSSEDDRLKQARTSSDHAKMGSQRLSSAKATDDTICHKCGKNVTFARDCFSKTSVPSYPSPFQKPQSTIFSPSQQKPELRPNKYFEAKYNNVKAKLALLSSEDVSSDDNEMTEVKVPMALADDENVVVGKESARNGEWVKITMKKVHTLLDMEDNDEIKSFLDYLCEGFTLPNHDTGRILPAESQVKITDPTIAIIESSATKYDSADESSVCSNPLPLLEKLAGAKPISRPKTIKSILKSNSTFKPETLKGVTINEPTSTPAKGNKNVSASKRNSAPTGKLKNVKIDDDIRLSIVMKELNDLKLKISKNQSSYSRINKPQQIPQNALQNKYKTQLKKNCELYGLNNHLSENFYNVLFCKKCERTDHRTCDHAEYMSTMNMTQNLKSQ</sequence>
<evidence type="ECO:0000256" key="1">
    <source>
        <dbReference type="ARBA" id="ARBA00004123"/>
    </source>
</evidence>
<reference evidence="8" key="2">
    <citation type="submission" date="2022-01" db="EMBL/GenBank/DDBJ databases">
        <authorList>
            <person name="Yamashiro T."/>
            <person name="Shiraishi A."/>
            <person name="Satake H."/>
            <person name="Nakayama K."/>
        </authorList>
    </citation>
    <scope>NUCLEOTIDE SEQUENCE</scope>
</reference>
<dbReference type="InterPro" id="IPR044808">
    <property type="entry name" value="ERF_plant"/>
</dbReference>
<evidence type="ECO:0000256" key="4">
    <source>
        <dbReference type="ARBA" id="ARBA00023163"/>
    </source>
</evidence>
<feature type="region of interest" description="Disordered" evidence="6">
    <location>
        <begin position="392"/>
        <end position="420"/>
    </location>
</feature>
<comment type="subcellular location">
    <subcellularLocation>
        <location evidence="1">Nucleus</location>
    </subcellularLocation>
</comment>
<reference evidence="8" key="1">
    <citation type="journal article" date="2022" name="Int. J. Mol. Sci.">
        <title>Draft Genome of Tanacetum Coccineum: Genomic Comparison of Closely Related Tanacetum-Family Plants.</title>
        <authorList>
            <person name="Yamashiro T."/>
            <person name="Shiraishi A."/>
            <person name="Nakayama K."/>
            <person name="Satake H."/>
        </authorList>
    </citation>
    <scope>NUCLEOTIDE SEQUENCE</scope>
</reference>
<dbReference type="CDD" id="cd00018">
    <property type="entry name" value="AP2"/>
    <property type="match status" value="1"/>
</dbReference>
<dbReference type="EMBL" id="BQNB010008521">
    <property type="protein sequence ID" value="GJS50515.1"/>
    <property type="molecule type" value="Genomic_DNA"/>
</dbReference>
<dbReference type="Proteomes" id="UP001151760">
    <property type="component" value="Unassembled WGS sequence"/>
</dbReference>